<feature type="region of interest" description="Disordered" evidence="1">
    <location>
        <begin position="75"/>
        <end position="114"/>
    </location>
</feature>
<dbReference type="Proteomes" id="UP000186583">
    <property type="component" value="Unassembled WGS sequence"/>
</dbReference>
<accession>A0A1Q8RZH6</accession>
<dbReference type="OrthoDB" id="5426563at2759"/>
<dbReference type="EMBL" id="MPGH01000056">
    <property type="protein sequence ID" value="OLN93083.1"/>
    <property type="molecule type" value="Genomic_DNA"/>
</dbReference>
<gene>
    <name evidence="2" type="ORF">CCHL11_07489</name>
</gene>
<reference evidence="2 3" key="1">
    <citation type="submission" date="2016-11" db="EMBL/GenBank/DDBJ databases">
        <title>Draft Genome Assembly of Colletotrichum chlorophyti a pathogen of herbaceous plants.</title>
        <authorList>
            <person name="Gan P."/>
            <person name="Narusaka M."/>
            <person name="Tsushima A."/>
            <person name="Narusaka Y."/>
            <person name="Takano Y."/>
            <person name="Shirasu K."/>
        </authorList>
    </citation>
    <scope>NUCLEOTIDE SEQUENCE [LARGE SCALE GENOMIC DNA]</scope>
    <source>
        <strain evidence="2 3">NTL11</strain>
    </source>
</reference>
<name>A0A1Q8RZH6_9PEZI</name>
<feature type="compositionally biased region" description="Basic and acidic residues" evidence="1">
    <location>
        <begin position="90"/>
        <end position="102"/>
    </location>
</feature>
<dbReference type="AlphaFoldDB" id="A0A1Q8RZH6"/>
<organism evidence="2 3">
    <name type="scientific">Colletotrichum chlorophyti</name>
    <dbReference type="NCBI Taxonomy" id="708187"/>
    <lineage>
        <taxon>Eukaryota</taxon>
        <taxon>Fungi</taxon>
        <taxon>Dikarya</taxon>
        <taxon>Ascomycota</taxon>
        <taxon>Pezizomycotina</taxon>
        <taxon>Sordariomycetes</taxon>
        <taxon>Hypocreomycetidae</taxon>
        <taxon>Glomerellales</taxon>
        <taxon>Glomerellaceae</taxon>
        <taxon>Colletotrichum</taxon>
    </lineage>
</organism>
<proteinExistence type="predicted"/>
<evidence type="ECO:0000313" key="2">
    <source>
        <dbReference type="EMBL" id="OLN93083.1"/>
    </source>
</evidence>
<protein>
    <submittedName>
        <fullName evidence="2">Uncharacterized protein</fullName>
    </submittedName>
</protein>
<evidence type="ECO:0000313" key="3">
    <source>
        <dbReference type="Proteomes" id="UP000186583"/>
    </source>
</evidence>
<comment type="caution">
    <text evidence="2">The sequence shown here is derived from an EMBL/GenBank/DDBJ whole genome shotgun (WGS) entry which is preliminary data.</text>
</comment>
<evidence type="ECO:0000256" key="1">
    <source>
        <dbReference type="SAM" id="MobiDB-lite"/>
    </source>
</evidence>
<sequence length="114" mass="12051">MTQEFGSESCVPSHLASTLIVDSVSIVAQPPESETSDASNPCFHFTKPKTFVGRLAASSVQAPGPLIALSVNNQLRGNGRPINKSKKKKAGDGRADIRRLPDYDGDPIEGGSDD</sequence>
<feature type="compositionally biased region" description="Acidic residues" evidence="1">
    <location>
        <begin position="103"/>
        <end position="114"/>
    </location>
</feature>
<keyword evidence="3" id="KW-1185">Reference proteome</keyword>